<evidence type="ECO:0000313" key="2">
    <source>
        <dbReference type="Proteomes" id="UP000235547"/>
    </source>
</evidence>
<dbReference type="RefSeq" id="WP_102587720.1">
    <property type="nucleotide sequence ID" value="NZ_BNAE01000002.1"/>
</dbReference>
<dbReference type="AlphaFoldDB" id="A0A2N7UKD3"/>
<comment type="caution">
    <text evidence="1">The sequence shown here is derived from an EMBL/GenBank/DDBJ whole genome shotgun (WGS) entry which is preliminary data.</text>
</comment>
<sequence length="175" mass="20052">MSHDVLDDQKRHLAELLEAIQRCAWFLQQSEAKLDWPIEPVWLSEHKKDVDLFETLAAINERFAKLQDSLASAMRHSALLAGESIDSFLKVLAFFEKQGVIDTTDDWQRCRAVRNMAAHDYATHYAEIAEHFNLLHELSESLFQASRRLIAWSADQLGMVPASQDFSAEFEGIFT</sequence>
<protein>
    <recommendedName>
        <fullName evidence="3">DUF86 domain-containing protein</fullName>
    </recommendedName>
</protein>
<evidence type="ECO:0008006" key="3">
    <source>
        <dbReference type="Google" id="ProtNLM"/>
    </source>
</evidence>
<dbReference type="SUPFAM" id="SSF81593">
    <property type="entry name" value="Nucleotidyltransferase substrate binding subunit/domain"/>
    <property type="match status" value="1"/>
</dbReference>
<dbReference type="OrthoDB" id="6157376at2"/>
<proteinExistence type="predicted"/>
<name>A0A2N7UKD3_9GAMM</name>
<dbReference type="Gene3D" id="1.20.120.330">
    <property type="entry name" value="Nucleotidyltransferases domain 2"/>
    <property type="match status" value="1"/>
</dbReference>
<reference evidence="1 2" key="1">
    <citation type="submission" date="2018-01" db="EMBL/GenBank/DDBJ databases">
        <title>Halomonas endophytica sp. nov., isolated from storage liquid in the stems of Populus euphratica.</title>
        <authorList>
            <person name="Chen C."/>
        </authorList>
    </citation>
    <scope>NUCLEOTIDE SEQUENCE [LARGE SCALE GENOMIC DNA]</scope>
    <source>
        <strain evidence="1 2">BZ-SZ-XJ27</strain>
    </source>
</reference>
<keyword evidence="2" id="KW-1185">Reference proteome</keyword>
<dbReference type="Proteomes" id="UP000235547">
    <property type="component" value="Unassembled WGS sequence"/>
</dbReference>
<gene>
    <name evidence="1" type="ORF">C1H70_07520</name>
</gene>
<dbReference type="EMBL" id="PNRG01000013">
    <property type="protein sequence ID" value="PMR80897.1"/>
    <property type="molecule type" value="Genomic_DNA"/>
</dbReference>
<evidence type="ECO:0000313" key="1">
    <source>
        <dbReference type="EMBL" id="PMR80897.1"/>
    </source>
</evidence>
<accession>A0A2N7UKD3</accession>
<organism evidence="1 2">
    <name type="scientific">Halomonas urumqiensis</name>
    <dbReference type="NCBI Taxonomy" id="1684789"/>
    <lineage>
        <taxon>Bacteria</taxon>
        <taxon>Pseudomonadati</taxon>
        <taxon>Pseudomonadota</taxon>
        <taxon>Gammaproteobacteria</taxon>
        <taxon>Oceanospirillales</taxon>
        <taxon>Halomonadaceae</taxon>
        <taxon>Halomonas</taxon>
    </lineage>
</organism>